<reference evidence="2" key="1">
    <citation type="submission" date="2021-11" db="EMBL/GenBank/DDBJ databases">
        <authorList>
            <consortium name="Genoscope - CEA"/>
            <person name="William W."/>
        </authorList>
    </citation>
    <scope>NUCLEOTIDE SEQUENCE</scope>
</reference>
<feature type="compositionally biased region" description="Acidic residues" evidence="1">
    <location>
        <begin position="309"/>
        <end position="332"/>
    </location>
</feature>
<protein>
    <submittedName>
        <fullName evidence="2">Uncharacterized protein</fullName>
    </submittedName>
</protein>
<evidence type="ECO:0000313" key="3">
    <source>
        <dbReference type="Proteomes" id="UP000789595"/>
    </source>
</evidence>
<dbReference type="EMBL" id="CAKKNE010000006">
    <property type="protein sequence ID" value="CAH0379179.1"/>
    <property type="molecule type" value="Genomic_DNA"/>
</dbReference>
<dbReference type="AlphaFoldDB" id="A0A8J2SX26"/>
<evidence type="ECO:0000256" key="1">
    <source>
        <dbReference type="SAM" id="MobiDB-lite"/>
    </source>
</evidence>
<feature type="region of interest" description="Disordered" evidence="1">
    <location>
        <begin position="248"/>
        <end position="427"/>
    </location>
</feature>
<feature type="compositionally biased region" description="Acidic residues" evidence="1">
    <location>
        <begin position="351"/>
        <end position="366"/>
    </location>
</feature>
<keyword evidence="3" id="KW-1185">Reference proteome</keyword>
<feature type="compositionally biased region" description="Acidic residues" evidence="1">
    <location>
        <begin position="389"/>
        <end position="404"/>
    </location>
</feature>
<feature type="region of interest" description="Disordered" evidence="1">
    <location>
        <begin position="20"/>
        <end position="160"/>
    </location>
</feature>
<feature type="compositionally biased region" description="Basic and acidic residues" evidence="1">
    <location>
        <begin position="108"/>
        <end position="117"/>
    </location>
</feature>
<sequence length="427" mass="46372">MAPLKPEWCARAPVNAVNKSFGVPKPLPARQQKENRYKPKTKSMVDCGRPKAMDAPRRKASRLRMLGVKPVQRGVNRPGQVHGRRAKSVQAPRTHRPVQALRSVSAHAGEKRPVAPKRERKPPSVNAGRDVLGGGCDSWLDSLDPRGRDERGSLWDPSRASVYGGASVMTADEPAVEAPAPAPVVAPVAYMKPRRPCPPVPAEPPKRKATPAARRQKVTWETLQQDFQPPSTEECMRACATNQEEDFGGADVWIRPPTAFNDEEVRGGYGDSEDDDDNEEGIVVEAAAPPNFKAKRAMLVTGPPLGAAYDEDEEEEEDEDAAAPEEEDDDASFEAKRRALRTPPPPLGAAYDDEDETDDDESEGEAPIDSFKAKRAMLVTGPPPLGAAYDEDETDEDDEDDEAEAPVAEAPAAAAPGTYDDDEFDEA</sequence>
<dbReference type="Proteomes" id="UP000789595">
    <property type="component" value="Unassembled WGS sequence"/>
</dbReference>
<feature type="compositionally biased region" description="Acidic residues" evidence="1">
    <location>
        <begin position="271"/>
        <end position="282"/>
    </location>
</feature>
<accession>A0A8J2SX26</accession>
<feature type="compositionally biased region" description="Basic and acidic residues" evidence="1">
    <location>
        <begin position="143"/>
        <end position="153"/>
    </location>
</feature>
<comment type="caution">
    <text evidence="2">The sequence shown here is derived from an EMBL/GenBank/DDBJ whole genome shotgun (WGS) entry which is preliminary data.</text>
</comment>
<organism evidence="2 3">
    <name type="scientific">Pelagomonas calceolata</name>
    <dbReference type="NCBI Taxonomy" id="35677"/>
    <lineage>
        <taxon>Eukaryota</taxon>
        <taxon>Sar</taxon>
        <taxon>Stramenopiles</taxon>
        <taxon>Ochrophyta</taxon>
        <taxon>Pelagophyceae</taxon>
        <taxon>Pelagomonadales</taxon>
        <taxon>Pelagomonadaceae</taxon>
        <taxon>Pelagomonas</taxon>
    </lineage>
</organism>
<feature type="compositionally biased region" description="Polar residues" evidence="1">
    <location>
        <begin position="219"/>
        <end position="231"/>
    </location>
</feature>
<evidence type="ECO:0000313" key="2">
    <source>
        <dbReference type="EMBL" id="CAH0379179.1"/>
    </source>
</evidence>
<feature type="compositionally biased region" description="Low complexity" evidence="1">
    <location>
        <begin position="405"/>
        <end position="418"/>
    </location>
</feature>
<feature type="compositionally biased region" description="Basic and acidic residues" evidence="1">
    <location>
        <begin position="48"/>
        <end position="57"/>
    </location>
</feature>
<proteinExistence type="predicted"/>
<gene>
    <name evidence="2" type="ORF">PECAL_6P07810</name>
</gene>
<feature type="region of interest" description="Disordered" evidence="1">
    <location>
        <begin position="195"/>
        <end position="235"/>
    </location>
</feature>
<name>A0A8J2SX26_9STRA</name>